<dbReference type="Pfam" id="PF13977">
    <property type="entry name" value="TetR_C_6"/>
    <property type="match status" value="1"/>
</dbReference>
<evidence type="ECO:0000256" key="5">
    <source>
        <dbReference type="PROSITE-ProRule" id="PRU00335"/>
    </source>
</evidence>
<protein>
    <submittedName>
        <fullName evidence="7">TetR/AcrR family transcriptional regulator</fullName>
    </submittedName>
</protein>
<keyword evidence="3 5" id="KW-0238">DNA-binding</keyword>
<dbReference type="InterPro" id="IPR050109">
    <property type="entry name" value="HTH-type_TetR-like_transc_reg"/>
</dbReference>
<dbReference type="InterPro" id="IPR001647">
    <property type="entry name" value="HTH_TetR"/>
</dbReference>
<dbReference type="Gene3D" id="1.10.357.10">
    <property type="entry name" value="Tetracycline Repressor, domain 2"/>
    <property type="match status" value="1"/>
</dbReference>
<organism evidence="7 8">
    <name type="scientific">Pendulispora rubella</name>
    <dbReference type="NCBI Taxonomy" id="2741070"/>
    <lineage>
        <taxon>Bacteria</taxon>
        <taxon>Pseudomonadati</taxon>
        <taxon>Myxococcota</taxon>
        <taxon>Myxococcia</taxon>
        <taxon>Myxococcales</taxon>
        <taxon>Sorangiineae</taxon>
        <taxon>Pendulisporaceae</taxon>
        <taxon>Pendulispora</taxon>
    </lineage>
</organism>
<dbReference type="PROSITE" id="PS50977">
    <property type="entry name" value="HTH_TETR_2"/>
    <property type="match status" value="1"/>
</dbReference>
<dbReference type="SUPFAM" id="SSF48498">
    <property type="entry name" value="Tetracyclin repressor-like, C-terminal domain"/>
    <property type="match status" value="1"/>
</dbReference>
<dbReference type="EMBL" id="CP089983">
    <property type="protein sequence ID" value="WXB01957.1"/>
    <property type="molecule type" value="Genomic_DNA"/>
</dbReference>
<evidence type="ECO:0000256" key="1">
    <source>
        <dbReference type="ARBA" id="ARBA00022491"/>
    </source>
</evidence>
<evidence type="ECO:0000256" key="3">
    <source>
        <dbReference type="ARBA" id="ARBA00023125"/>
    </source>
</evidence>
<keyword evidence="2" id="KW-0805">Transcription regulation</keyword>
<gene>
    <name evidence="7" type="ORF">LVJ94_34200</name>
</gene>
<feature type="DNA-binding region" description="H-T-H motif" evidence="5">
    <location>
        <begin position="31"/>
        <end position="50"/>
    </location>
</feature>
<dbReference type="RefSeq" id="WP_394831578.1">
    <property type="nucleotide sequence ID" value="NZ_CP089929.1"/>
</dbReference>
<dbReference type="InterPro" id="IPR009057">
    <property type="entry name" value="Homeodomain-like_sf"/>
</dbReference>
<proteinExistence type="predicted"/>
<feature type="domain" description="HTH tetR-type" evidence="6">
    <location>
        <begin position="8"/>
        <end position="68"/>
    </location>
</feature>
<dbReference type="InterPro" id="IPR023772">
    <property type="entry name" value="DNA-bd_HTH_TetR-type_CS"/>
</dbReference>
<evidence type="ECO:0000256" key="4">
    <source>
        <dbReference type="ARBA" id="ARBA00023163"/>
    </source>
</evidence>
<dbReference type="PANTHER" id="PTHR30055">
    <property type="entry name" value="HTH-TYPE TRANSCRIPTIONAL REGULATOR RUTR"/>
    <property type="match status" value="1"/>
</dbReference>
<dbReference type="SUPFAM" id="SSF46689">
    <property type="entry name" value="Homeodomain-like"/>
    <property type="match status" value="1"/>
</dbReference>
<keyword evidence="4" id="KW-0804">Transcription</keyword>
<keyword evidence="1" id="KW-0678">Repressor</keyword>
<dbReference type="Pfam" id="PF00440">
    <property type="entry name" value="TetR_N"/>
    <property type="match status" value="1"/>
</dbReference>
<evidence type="ECO:0000313" key="7">
    <source>
        <dbReference type="EMBL" id="WXB01957.1"/>
    </source>
</evidence>
<dbReference type="PANTHER" id="PTHR30055:SF234">
    <property type="entry name" value="HTH-TYPE TRANSCRIPTIONAL REGULATOR BETI"/>
    <property type="match status" value="1"/>
</dbReference>
<reference evidence="7" key="1">
    <citation type="submission" date="2021-12" db="EMBL/GenBank/DDBJ databases">
        <title>Discovery of the Pendulisporaceae a myxobacterial family with distinct sporulation behavior and unique specialized metabolism.</title>
        <authorList>
            <person name="Garcia R."/>
            <person name="Popoff A."/>
            <person name="Bader C.D."/>
            <person name="Loehr J."/>
            <person name="Walesch S."/>
            <person name="Walt C."/>
            <person name="Boldt J."/>
            <person name="Bunk B."/>
            <person name="Haeckl F.J.F.P.J."/>
            <person name="Gunesch A.P."/>
            <person name="Birkelbach J."/>
            <person name="Nuebel U."/>
            <person name="Pietschmann T."/>
            <person name="Bach T."/>
            <person name="Mueller R."/>
        </authorList>
    </citation>
    <scope>NUCLEOTIDE SEQUENCE</scope>
    <source>
        <strain evidence="7">MSr11367</strain>
    </source>
</reference>
<dbReference type="InterPro" id="IPR039538">
    <property type="entry name" value="BetI_C"/>
</dbReference>
<dbReference type="PROSITE" id="PS01081">
    <property type="entry name" value="HTH_TETR_1"/>
    <property type="match status" value="1"/>
</dbReference>
<keyword evidence="8" id="KW-1185">Reference proteome</keyword>
<dbReference type="Proteomes" id="UP001374803">
    <property type="component" value="Chromosome"/>
</dbReference>
<evidence type="ECO:0000256" key="2">
    <source>
        <dbReference type="ARBA" id="ARBA00023015"/>
    </source>
</evidence>
<dbReference type="InterPro" id="IPR036271">
    <property type="entry name" value="Tet_transcr_reg_TetR-rel_C_sf"/>
</dbReference>
<evidence type="ECO:0000313" key="8">
    <source>
        <dbReference type="Proteomes" id="UP001374803"/>
    </source>
</evidence>
<sequence>MGRPPNTRERRAQIVDALLTVMGREGYASATIAKIAREARLAPGLVHYHFENKEAILVEAFQTLAAQLEARATARIEAAGNAPREQLMALIDAYVAVGHDADPKAMASWVVFGAEAIRQPDVRKLYERALSMMFERTSDRVRTCLKESGRTTKNAGAIAAVLLSAIEGAYRIAVAAPGLMPAGYAAPTMRRMVDGLLSSEPFH</sequence>
<name>A0ABZ2KTF1_9BACT</name>
<dbReference type="PRINTS" id="PR00455">
    <property type="entry name" value="HTHTETR"/>
</dbReference>
<accession>A0ABZ2KTF1</accession>
<evidence type="ECO:0000259" key="6">
    <source>
        <dbReference type="PROSITE" id="PS50977"/>
    </source>
</evidence>